<dbReference type="GO" id="GO:0022857">
    <property type="term" value="F:transmembrane transporter activity"/>
    <property type="evidence" value="ECO:0007669"/>
    <property type="project" value="InterPro"/>
</dbReference>
<protein>
    <submittedName>
        <fullName evidence="11">Octopine/nopaline transport system permease protein</fullName>
    </submittedName>
</protein>
<dbReference type="GO" id="GO:0006865">
    <property type="term" value="P:amino acid transport"/>
    <property type="evidence" value="ECO:0007669"/>
    <property type="project" value="TreeGrafter"/>
</dbReference>
<dbReference type="Proteomes" id="UP000186228">
    <property type="component" value="Unassembled WGS sequence"/>
</dbReference>
<dbReference type="RefSeq" id="WP_075854794.1">
    <property type="nucleotide sequence ID" value="NZ_FMAC01000007.1"/>
</dbReference>
<feature type="transmembrane region" description="Helical" evidence="9">
    <location>
        <begin position="55"/>
        <end position="75"/>
    </location>
</feature>
<comment type="similarity">
    <text evidence="2">Belongs to the binding-protein-dependent transport system permease family. HisMQ subfamily.</text>
</comment>
<dbReference type="CDD" id="cd06261">
    <property type="entry name" value="TM_PBP2"/>
    <property type="match status" value="1"/>
</dbReference>
<dbReference type="Pfam" id="PF00528">
    <property type="entry name" value="BPD_transp_1"/>
    <property type="match status" value="1"/>
</dbReference>
<dbReference type="PANTHER" id="PTHR30614:SF10">
    <property type="entry name" value="ARGININE ABC TRANSPORTER PERMEASE PROTEIN ARTM"/>
    <property type="match status" value="1"/>
</dbReference>
<evidence type="ECO:0000259" key="10">
    <source>
        <dbReference type="PROSITE" id="PS50928"/>
    </source>
</evidence>
<keyword evidence="3 9" id="KW-0813">Transport</keyword>
<dbReference type="GO" id="GO:0043190">
    <property type="term" value="C:ATP-binding cassette (ABC) transporter complex"/>
    <property type="evidence" value="ECO:0007669"/>
    <property type="project" value="InterPro"/>
</dbReference>
<keyword evidence="4" id="KW-1003">Cell membrane</keyword>
<gene>
    <name evidence="11" type="ORF">GA0061100_1076</name>
</gene>
<evidence type="ECO:0000256" key="4">
    <source>
        <dbReference type="ARBA" id="ARBA00022475"/>
    </source>
</evidence>
<evidence type="ECO:0000256" key="2">
    <source>
        <dbReference type="ARBA" id="ARBA00010072"/>
    </source>
</evidence>
<dbReference type="InterPro" id="IPR035906">
    <property type="entry name" value="MetI-like_sf"/>
</dbReference>
<feature type="transmembrane region" description="Helical" evidence="9">
    <location>
        <begin position="20"/>
        <end position="43"/>
    </location>
</feature>
<reference evidence="12" key="1">
    <citation type="submission" date="2016-08" db="EMBL/GenBank/DDBJ databases">
        <authorList>
            <person name="Varghese N."/>
            <person name="Submissions Spin"/>
        </authorList>
    </citation>
    <scope>NUCLEOTIDE SEQUENCE [LARGE SCALE GENOMIC DNA]</scope>
    <source>
        <strain evidence="12">CCBAU 57015</strain>
    </source>
</reference>
<organism evidence="11 12">
    <name type="scientific">Rhizobium hainanense</name>
    <dbReference type="NCBI Taxonomy" id="52131"/>
    <lineage>
        <taxon>Bacteria</taxon>
        <taxon>Pseudomonadati</taxon>
        <taxon>Pseudomonadota</taxon>
        <taxon>Alphaproteobacteria</taxon>
        <taxon>Hyphomicrobiales</taxon>
        <taxon>Rhizobiaceae</taxon>
        <taxon>Rhizobium/Agrobacterium group</taxon>
        <taxon>Rhizobium</taxon>
    </lineage>
</organism>
<dbReference type="PROSITE" id="PS50928">
    <property type="entry name" value="ABC_TM1"/>
    <property type="match status" value="1"/>
</dbReference>
<dbReference type="SUPFAM" id="SSF161098">
    <property type="entry name" value="MetI-like"/>
    <property type="match status" value="1"/>
</dbReference>
<dbReference type="InterPro" id="IPR000515">
    <property type="entry name" value="MetI-like"/>
</dbReference>
<accession>A0A1C3VMZ6</accession>
<sequence length="246" mass="27164">MDWQFLEETFVSLVTAIPLTIELAVTSICLGAILALLLALARLSGFVVLDWFARLYVFVFRGTPLLVQIFLIYYGLGQFPAIRHSIFWPFLRDPYWCAVLALTLNTAAYASEIIRGGLLSVPHGQVEAARACGMHRLMMFRRIILPLAIRQALPGYGNEMISMVKATSLASIITLMEVTGVAAKIISETYRAIEVFVVSGAIYLAINFVLTRLIQLAEYRLSPHLRPPVPVTRDTAAVAAPVGDPQ</sequence>
<dbReference type="AlphaFoldDB" id="A0A1C3VMZ6"/>
<proteinExistence type="inferred from homology"/>
<evidence type="ECO:0000256" key="7">
    <source>
        <dbReference type="ARBA" id="ARBA00022989"/>
    </source>
</evidence>
<dbReference type="EMBL" id="FMAC01000007">
    <property type="protein sequence ID" value="SCB29078.1"/>
    <property type="molecule type" value="Genomic_DNA"/>
</dbReference>
<evidence type="ECO:0000256" key="3">
    <source>
        <dbReference type="ARBA" id="ARBA00022448"/>
    </source>
</evidence>
<evidence type="ECO:0000313" key="12">
    <source>
        <dbReference type="Proteomes" id="UP000186228"/>
    </source>
</evidence>
<keyword evidence="12" id="KW-1185">Reference proteome</keyword>
<comment type="subcellular location">
    <subcellularLocation>
        <location evidence="1">Cell inner membrane</location>
        <topology evidence="1">Multi-pass membrane protein</topology>
    </subcellularLocation>
    <subcellularLocation>
        <location evidence="9">Cell membrane</location>
        <topology evidence="9">Multi-pass membrane protein</topology>
    </subcellularLocation>
</comment>
<keyword evidence="7 9" id="KW-1133">Transmembrane helix</keyword>
<dbReference type="PANTHER" id="PTHR30614">
    <property type="entry name" value="MEMBRANE COMPONENT OF AMINO ACID ABC TRANSPORTER"/>
    <property type="match status" value="1"/>
</dbReference>
<keyword evidence="6 9" id="KW-0812">Transmembrane</keyword>
<dbReference type="InterPro" id="IPR010065">
    <property type="entry name" value="AA_ABC_transptr_permease_3TM"/>
</dbReference>
<dbReference type="STRING" id="52131.GA0061100_1076"/>
<evidence type="ECO:0000256" key="1">
    <source>
        <dbReference type="ARBA" id="ARBA00004429"/>
    </source>
</evidence>
<evidence type="ECO:0000256" key="6">
    <source>
        <dbReference type="ARBA" id="ARBA00022692"/>
    </source>
</evidence>
<keyword evidence="5" id="KW-0997">Cell inner membrane</keyword>
<feature type="transmembrane region" description="Helical" evidence="9">
    <location>
        <begin position="192"/>
        <end position="210"/>
    </location>
</feature>
<keyword evidence="8 9" id="KW-0472">Membrane</keyword>
<evidence type="ECO:0000256" key="8">
    <source>
        <dbReference type="ARBA" id="ARBA00023136"/>
    </source>
</evidence>
<dbReference type="OrthoDB" id="4404959at2"/>
<evidence type="ECO:0000256" key="9">
    <source>
        <dbReference type="RuleBase" id="RU363032"/>
    </source>
</evidence>
<feature type="domain" description="ABC transmembrane type-1" evidence="10">
    <location>
        <begin position="17"/>
        <end position="214"/>
    </location>
</feature>
<dbReference type="Gene3D" id="1.10.3720.10">
    <property type="entry name" value="MetI-like"/>
    <property type="match status" value="1"/>
</dbReference>
<name>A0A1C3VMZ6_9HYPH</name>
<dbReference type="NCBIfam" id="TIGR01726">
    <property type="entry name" value="HEQRo_perm_3TM"/>
    <property type="match status" value="1"/>
</dbReference>
<dbReference type="InterPro" id="IPR043429">
    <property type="entry name" value="ArtM/GltK/GlnP/TcyL/YhdX-like"/>
</dbReference>
<evidence type="ECO:0000313" key="11">
    <source>
        <dbReference type="EMBL" id="SCB29078.1"/>
    </source>
</evidence>
<evidence type="ECO:0000256" key="5">
    <source>
        <dbReference type="ARBA" id="ARBA00022519"/>
    </source>
</evidence>